<keyword evidence="11" id="KW-1185">Reference proteome</keyword>
<proteinExistence type="predicted"/>
<dbReference type="OrthoDB" id="10022873at2759"/>
<evidence type="ECO:0000313" key="10">
    <source>
        <dbReference type="EMBL" id="CAF4541685.1"/>
    </source>
</evidence>
<dbReference type="EMBL" id="CAJOBH010007503">
    <property type="protein sequence ID" value="CAF4086051.1"/>
    <property type="molecule type" value="Genomic_DNA"/>
</dbReference>
<dbReference type="Proteomes" id="UP000663842">
    <property type="component" value="Unassembled WGS sequence"/>
</dbReference>
<dbReference type="EMBL" id="CAJOBF010000025">
    <property type="protein sequence ID" value="CAF3727025.1"/>
    <property type="molecule type" value="Genomic_DNA"/>
</dbReference>
<protein>
    <submittedName>
        <fullName evidence="5">Uncharacterized protein</fullName>
    </submittedName>
</protein>
<dbReference type="Proteomes" id="UP000663866">
    <property type="component" value="Unassembled WGS sequence"/>
</dbReference>
<dbReference type="Proteomes" id="UP000663824">
    <property type="component" value="Unassembled WGS sequence"/>
</dbReference>
<reference evidence="5" key="1">
    <citation type="submission" date="2021-02" db="EMBL/GenBank/DDBJ databases">
        <authorList>
            <person name="Nowell W R."/>
        </authorList>
    </citation>
    <scope>NUCLEOTIDE SEQUENCE</scope>
</reference>
<sequence length="123" mass="13893">MQQPSNRILSVAVLGIVLAVYVLRKSTENKIDNEEASVSLCQVHVQLDEFDRFDDQTLLSVLAALKSYDFYIGQPVWGPSNNILYLCEHQLKAGLKHSIIDQELKTVLKNHGDSRKHLAWTCA</sequence>
<dbReference type="Proteomes" id="UP000663834">
    <property type="component" value="Unassembled WGS sequence"/>
</dbReference>
<dbReference type="Proteomes" id="UP000663856">
    <property type="component" value="Unassembled WGS sequence"/>
</dbReference>
<evidence type="ECO:0000313" key="8">
    <source>
        <dbReference type="EMBL" id="CAF4053755.1"/>
    </source>
</evidence>
<evidence type="ECO:0000313" key="2">
    <source>
        <dbReference type="EMBL" id="CAF1445122.1"/>
    </source>
</evidence>
<dbReference type="EMBL" id="CAJNRE010000094">
    <property type="protein sequence ID" value="CAF1917941.1"/>
    <property type="molecule type" value="Genomic_DNA"/>
</dbReference>
<evidence type="ECO:0000313" key="3">
    <source>
        <dbReference type="EMBL" id="CAF1917941.1"/>
    </source>
</evidence>
<comment type="caution">
    <text evidence="5">The sequence shown here is derived from an EMBL/GenBank/DDBJ whole genome shotgun (WGS) entry which is preliminary data.</text>
</comment>
<dbReference type="EMBL" id="CAJNOV010011349">
    <property type="protein sequence ID" value="CAF1445122.1"/>
    <property type="molecule type" value="Genomic_DNA"/>
</dbReference>
<dbReference type="Proteomes" id="UP000681720">
    <property type="component" value="Unassembled WGS sequence"/>
</dbReference>
<dbReference type="Proteomes" id="UP000663887">
    <property type="component" value="Unassembled WGS sequence"/>
</dbReference>
<dbReference type="EMBL" id="CAJNRG010011679">
    <property type="protein sequence ID" value="CAF2134379.1"/>
    <property type="molecule type" value="Genomic_DNA"/>
</dbReference>
<dbReference type="Proteomes" id="UP000663855">
    <property type="component" value="Unassembled WGS sequence"/>
</dbReference>
<evidence type="ECO:0000313" key="11">
    <source>
        <dbReference type="Proteomes" id="UP000663866"/>
    </source>
</evidence>
<evidence type="ECO:0000313" key="6">
    <source>
        <dbReference type="EMBL" id="CAF3727025.1"/>
    </source>
</evidence>
<evidence type="ECO:0000313" key="1">
    <source>
        <dbReference type="EMBL" id="CAF1208928.1"/>
    </source>
</evidence>
<gene>
    <name evidence="9" type="ORF">BYL167_LOCUS18342</name>
    <name evidence="2" type="ORF">CJN711_LOCUS24265</name>
    <name evidence="8" type="ORF">GIL414_LOCUS14564</name>
    <name evidence="1" type="ORF">KQP761_LOCUS232</name>
    <name evidence="3" type="ORF">MBJ925_LOCUS1469</name>
    <name evidence="7" type="ORF">OVN521_LOCUS10222</name>
    <name evidence="10" type="ORF">SMN809_LOCUS36646</name>
    <name evidence="6" type="ORF">UXM345_LOCUS579</name>
    <name evidence="4" type="ORF">WKI299_LOCUS4052</name>
    <name evidence="5" type="ORF">XDN619_LOCUS25357</name>
</gene>
<dbReference type="EMBL" id="CAJOBJ010006186">
    <property type="protein sequence ID" value="CAF4053755.1"/>
    <property type="molecule type" value="Genomic_DNA"/>
</dbReference>
<organism evidence="5 12">
    <name type="scientific">Rotaria magnacalcarata</name>
    <dbReference type="NCBI Taxonomy" id="392030"/>
    <lineage>
        <taxon>Eukaryota</taxon>
        <taxon>Metazoa</taxon>
        <taxon>Spiralia</taxon>
        <taxon>Gnathifera</taxon>
        <taxon>Rotifera</taxon>
        <taxon>Eurotatoria</taxon>
        <taxon>Bdelloidea</taxon>
        <taxon>Philodinida</taxon>
        <taxon>Philodinidae</taxon>
        <taxon>Rotaria</taxon>
    </lineage>
</organism>
<evidence type="ECO:0000313" key="12">
    <source>
        <dbReference type="Proteomes" id="UP000663887"/>
    </source>
</evidence>
<accession>A0A816WHY7</accession>
<dbReference type="EMBL" id="CAJNRF010000894">
    <property type="protein sequence ID" value="CAF1986508.1"/>
    <property type="molecule type" value="Genomic_DNA"/>
</dbReference>
<evidence type="ECO:0000313" key="5">
    <source>
        <dbReference type="EMBL" id="CAF2134379.1"/>
    </source>
</evidence>
<dbReference type="AlphaFoldDB" id="A0A816WHY7"/>
<dbReference type="EMBL" id="CAJNOW010000019">
    <property type="protein sequence ID" value="CAF1208928.1"/>
    <property type="molecule type" value="Genomic_DNA"/>
</dbReference>
<dbReference type="EMBL" id="CAJOBG010001292">
    <property type="protein sequence ID" value="CAF3914407.1"/>
    <property type="molecule type" value="Genomic_DNA"/>
</dbReference>
<dbReference type="Proteomes" id="UP000676336">
    <property type="component" value="Unassembled WGS sequence"/>
</dbReference>
<dbReference type="EMBL" id="CAJOBI010090883">
    <property type="protein sequence ID" value="CAF4541685.1"/>
    <property type="molecule type" value="Genomic_DNA"/>
</dbReference>
<name>A0A816WHY7_9BILA</name>
<evidence type="ECO:0000313" key="7">
    <source>
        <dbReference type="EMBL" id="CAF3914407.1"/>
    </source>
</evidence>
<evidence type="ECO:0000313" key="9">
    <source>
        <dbReference type="EMBL" id="CAF4086051.1"/>
    </source>
</evidence>
<evidence type="ECO:0000313" key="4">
    <source>
        <dbReference type="EMBL" id="CAF1986508.1"/>
    </source>
</evidence>
<dbReference type="Proteomes" id="UP000681967">
    <property type="component" value="Unassembled WGS sequence"/>
</dbReference>